<gene>
    <name evidence="2" type="ORF">C0Q70_17663</name>
</gene>
<feature type="region of interest" description="Disordered" evidence="1">
    <location>
        <begin position="1"/>
        <end position="61"/>
    </location>
</feature>
<keyword evidence="3" id="KW-1185">Reference proteome</keyword>
<dbReference type="AlphaFoldDB" id="A0A2T7NL28"/>
<dbReference type="EMBL" id="PZQS01000011">
    <property type="protein sequence ID" value="PVD21861.1"/>
    <property type="molecule type" value="Genomic_DNA"/>
</dbReference>
<feature type="compositionally biased region" description="Basic and acidic residues" evidence="1">
    <location>
        <begin position="1"/>
        <end position="34"/>
    </location>
</feature>
<evidence type="ECO:0000313" key="2">
    <source>
        <dbReference type="EMBL" id="PVD21861.1"/>
    </source>
</evidence>
<reference evidence="2 3" key="1">
    <citation type="submission" date="2018-04" db="EMBL/GenBank/DDBJ databases">
        <title>The genome of golden apple snail Pomacea canaliculata provides insight into stress tolerance and invasive adaptation.</title>
        <authorList>
            <person name="Liu C."/>
            <person name="Liu B."/>
            <person name="Ren Y."/>
            <person name="Zhang Y."/>
            <person name="Wang H."/>
            <person name="Li S."/>
            <person name="Jiang F."/>
            <person name="Yin L."/>
            <person name="Zhang G."/>
            <person name="Qian W."/>
            <person name="Fan W."/>
        </authorList>
    </citation>
    <scope>NUCLEOTIDE SEQUENCE [LARGE SCALE GENOMIC DNA]</scope>
    <source>
        <strain evidence="2">SZHN2017</strain>
        <tissue evidence="2">Muscle</tissue>
    </source>
</reference>
<comment type="caution">
    <text evidence="2">The sequence shown here is derived from an EMBL/GenBank/DDBJ whole genome shotgun (WGS) entry which is preliminary data.</text>
</comment>
<name>A0A2T7NL28_POMCA</name>
<dbReference type="Proteomes" id="UP000245119">
    <property type="component" value="Linkage Group LG11"/>
</dbReference>
<evidence type="ECO:0000313" key="3">
    <source>
        <dbReference type="Proteomes" id="UP000245119"/>
    </source>
</evidence>
<evidence type="ECO:0000256" key="1">
    <source>
        <dbReference type="SAM" id="MobiDB-lite"/>
    </source>
</evidence>
<sequence length="97" mass="10558">MHVIREKEEEENDNVKATRLREKNAKSSWDRKASVGDAEGGIGRVRDPEPHAAGGISHRPSTTGMLCVSLISVEAKTASLGKNADYGLRDADTKLNR</sequence>
<organism evidence="2 3">
    <name type="scientific">Pomacea canaliculata</name>
    <name type="common">Golden apple snail</name>
    <dbReference type="NCBI Taxonomy" id="400727"/>
    <lineage>
        <taxon>Eukaryota</taxon>
        <taxon>Metazoa</taxon>
        <taxon>Spiralia</taxon>
        <taxon>Lophotrochozoa</taxon>
        <taxon>Mollusca</taxon>
        <taxon>Gastropoda</taxon>
        <taxon>Caenogastropoda</taxon>
        <taxon>Architaenioglossa</taxon>
        <taxon>Ampullarioidea</taxon>
        <taxon>Ampullariidae</taxon>
        <taxon>Pomacea</taxon>
    </lineage>
</organism>
<protein>
    <submittedName>
        <fullName evidence="2">Uncharacterized protein</fullName>
    </submittedName>
</protein>
<proteinExistence type="predicted"/>
<accession>A0A2T7NL28</accession>